<feature type="active site" description="Nucleophile" evidence="9">
    <location>
        <position position="89"/>
    </location>
</feature>
<feature type="region of interest" description="Interaction with tRNA" evidence="9">
    <location>
        <begin position="136"/>
        <end position="138"/>
    </location>
</feature>
<dbReference type="KEGG" id="dli:dnl_38900"/>
<keyword evidence="2 9" id="KW-0808">Transferase</keyword>
<comment type="caution">
    <text evidence="9">Lacks conserved residue(s) required for the propagation of feature annotation.</text>
</comment>
<accession>A0A975GHM0</accession>
<dbReference type="InterPro" id="IPR046884">
    <property type="entry name" value="MnmA-like_central"/>
</dbReference>
<comment type="subcellular location">
    <subcellularLocation>
        <location evidence="9">Cytoplasm</location>
    </subcellularLocation>
</comment>
<dbReference type="Pfam" id="PF20259">
    <property type="entry name" value="tRNA_Me_trans_M"/>
    <property type="match status" value="1"/>
</dbReference>
<dbReference type="Proteomes" id="UP000663720">
    <property type="component" value="Chromosome"/>
</dbReference>
<feature type="binding site" evidence="9">
    <location>
        <position position="113"/>
    </location>
    <ligand>
        <name>ATP</name>
        <dbReference type="ChEBI" id="CHEBI:30616"/>
    </ligand>
</feature>
<dbReference type="GO" id="GO:0005524">
    <property type="term" value="F:ATP binding"/>
    <property type="evidence" value="ECO:0007669"/>
    <property type="project" value="UniProtKB-KW"/>
</dbReference>
<dbReference type="FunFam" id="2.30.30.280:FF:000001">
    <property type="entry name" value="tRNA-specific 2-thiouridylase MnmA"/>
    <property type="match status" value="1"/>
</dbReference>
<evidence type="ECO:0000256" key="9">
    <source>
        <dbReference type="HAMAP-Rule" id="MF_00144"/>
    </source>
</evidence>
<dbReference type="InterPro" id="IPR046885">
    <property type="entry name" value="MnmA-like_C"/>
</dbReference>
<dbReference type="InterPro" id="IPR004506">
    <property type="entry name" value="MnmA-like"/>
</dbReference>
<dbReference type="PANTHER" id="PTHR11933">
    <property type="entry name" value="TRNA 5-METHYLAMINOMETHYL-2-THIOURIDYLATE -METHYLTRANSFERASE"/>
    <property type="match status" value="1"/>
</dbReference>
<dbReference type="Gene3D" id="2.40.30.10">
    <property type="entry name" value="Translation factors"/>
    <property type="match status" value="1"/>
</dbReference>
<dbReference type="RefSeq" id="WP_207687574.1">
    <property type="nucleotide sequence ID" value="NZ_CP061799.1"/>
</dbReference>
<keyword evidence="3 9" id="KW-0819">tRNA processing</keyword>
<dbReference type="Gene3D" id="2.30.30.280">
    <property type="entry name" value="Adenine nucleotide alpha hydrolases-like domains"/>
    <property type="match status" value="1"/>
</dbReference>
<dbReference type="Pfam" id="PF20258">
    <property type="entry name" value="tRNA_Me_trans_C"/>
    <property type="match status" value="1"/>
</dbReference>
<feature type="active site" description="Cysteine persulfide intermediate" evidence="9">
    <location>
        <position position="186"/>
    </location>
</feature>
<dbReference type="NCBIfam" id="NF001138">
    <property type="entry name" value="PRK00143.1"/>
    <property type="match status" value="1"/>
</dbReference>
<dbReference type="GO" id="GO:0005737">
    <property type="term" value="C:cytoplasm"/>
    <property type="evidence" value="ECO:0007669"/>
    <property type="project" value="UniProtKB-SubCell"/>
</dbReference>
<sequence>MPYIAVAVSGGIDSLAAAWIFKKKGCRLLGIHFTTGYESLNPKQVQHISDQLGIPVKIMDCTREFQNLVINYFINTYKSGKTPNPCLVCNPSIKFGAVFDFARSMNASSMATGHYAGIFKDSQGHYHLLQGKDLKKDQSYFLAFMSQTQLASACFPLGELTKEEVRKQAEEAGLSPPVEKESQDICFIRENYKDFLLKYGNIDQQPGIIEDVKGRVIGKHNGLYSFTIGQRKGINCPASEPYYVVRIDIKFNRLIVGFKDDLFVSQCFVKNINWITPPEKLPVSLHVRLRYRHKPVLALVSAENQETVRVEFDIPQSSVTPGQGAVFYKDNEVLGGGWIC</sequence>
<keyword evidence="7 9" id="KW-1015">Disulfide bond</keyword>
<feature type="domain" description="tRNA-specific 2-thiouridylase MnmA-like central" evidence="11">
    <location>
        <begin position="193"/>
        <end position="257"/>
    </location>
</feature>
<comment type="function">
    <text evidence="9">Catalyzes the 2-thiolation of uridine at the wobble position (U34) of tRNA, leading to the formation of s(2)U34.</text>
</comment>
<name>A0A975GHM0_9BACT</name>
<evidence type="ECO:0000256" key="3">
    <source>
        <dbReference type="ARBA" id="ARBA00022694"/>
    </source>
</evidence>
<evidence type="ECO:0000256" key="8">
    <source>
        <dbReference type="ARBA" id="ARBA00051542"/>
    </source>
</evidence>
<organism evidence="12 13">
    <name type="scientific">Desulfonema limicola</name>
    <dbReference type="NCBI Taxonomy" id="45656"/>
    <lineage>
        <taxon>Bacteria</taxon>
        <taxon>Pseudomonadati</taxon>
        <taxon>Thermodesulfobacteriota</taxon>
        <taxon>Desulfobacteria</taxon>
        <taxon>Desulfobacterales</taxon>
        <taxon>Desulfococcaceae</taxon>
        <taxon>Desulfonema</taxon>
    </lineage>
</organism>
<gene>
    <name evidence="9 12" type="primary">mnmA</name>
    <name evidence="12" type="ORF">dnl_38900</name>
</gene>
<dbReference type="GO" id="GO:0000049">
    <property type="term" value="F:tRNA binding"/>
    <property type="evidence" value="ECO:0007669"/>
    <property type="project" value="UniProtKB-KW"/>
</dbReference>
<evidence type="ECO:0000256" key="5">
    <source>
        <dbReference type="ARBA" id="ARBA00022840"/>
    </source>
</evidence>
<dbReference type="HAMAP" id="MF_00144">
    <property type="entry name" value="tRNA_thiouridyl_MnmA"/>
    <property type="match status" value="1"/>
</dbReference>
<dbReference type="GO" id="GO:0002143">
    <property type="term" value="P:tRNA wobble position uridine thiolation"/>
    <property type="evidence" value="ECO:0007669"/>
    <property type="project" value="TreeGrafter"/>
</dbReference>
<dbReference type="CDD" id="cd01998">
    <property type="entry name" value="MnmA_TRMU-like"/>
    <property type="match status" value="1"/>
</dbReference>
<dbReference type="Pfam" id="PF03054">
    <property type="entry name" value="tRNA_Me_trans"/>
    <property type="match status" value="1"/>
</dbReference>
<evidence type="ECO:0000256" key="1">
    <source>
        <dbReference type="ARBA" id="ARBA00022555"/>
    </source>
</evidence>
<feature type="binding site" evidence="9">
    <location>
        <position position="33"/>
    </location>
    <ligand>
        <name>ATP</name>
        <dbReference type="ChEBI" id="CHEBI:30616"/>
    </ligand>
</feature>
<dbReference type="InterPro" id="IPR014729">
    <property type="entry name" value="Rossmann-like_a/b/a_fold"/>
</dbReference>
<comment type="catalytic activity">
    <reaction evidence="8 9">
        <text>S-sulfanyl-L-cysteinyl-[protein] + uridine(34) in tRNA + AH2 + ATP = 2-thiouridine(34) in tRNA + L-cysteinyl-[protein] + A + AMP + diphosphate + H(+)</text>
        <dbReference type="Rhea" id="RHEA:47032"/>
        <dbReference type="Rhea" id="RHEA-COMP:10131"/>
        <dbReference type="Rhea" id="RHEA-COMP:11726"/>
        <dbReference type="Rhea" id="RHEA-COMP:11727"/>
        <dbReference type="Rhea" id="RHEA-COMP:11728"/>
        <dbReference type="ChEBI" id="CHEBI:13193"/>
        <dbReference type="ChEBI" id="CHEBI:15378"/>
        <dbReference type="ChEBI" id="CHEBI:17499"/>
        <dbReference type="ChEBI" id="CHEBI:29950"/>
        <dbReference type="ChEBI" id="CHEBI:30616"/>
        <dbReference type="ChEBI" id="CHEBI:33019"/>
        <dbReference type="ChEBI" id="CHEBI:61963"/>
        <dbReference type="ChEBI" id="CHEBI:65315"/>
        <dbReference type="ChEBI" id="CHEBI:87170"/>
        <dbReference type="ChEBI" id="CHEBI:456215"/>
        <dbReference type="EC" id="2.8.1.13"/>
    </reaction>
</comment>
<proteinExistence type="inferred from homology"/>
<dbReference type="AlphaFoldDB" id="A0A975GHM0"/>
<feature type="site" description="Interaction with tRNA" evidence="9">
    <location>
        <position position="114"/>
    </location>
</feature>
<evidence type="ECO:0000259" key="11">
    <source>
        <dbReference type="Pfam" id="PF20259"/>
    </source>
</evidence>
<keyword evidence="5 9" id="KW-0067">ATP-binding</keyword>
<evidence type="ECO:0000256" key="4">
    <source>
        <dbReference type="ARBA" id="ARBA00022741"/>
    </source>
</evidence>
<keyword evidence="6 9" id="KW-0694">RNA-binding</keyword>
<dbReference type="EMBL" id="CP061799">
    <property type="protein sequence ID" value="QTA81552.1"/>
    <property type="molecule type" value="Genomic_DNA"/>
</dbReference>
<evidence type="ECO:0000256" key="7">
    <source>
        <dbReference type="ARBA" id="ARBA00023157"/>
    </source>
</evidence>
<evidence type="ECO:0000256" key="6">
    <source>
        <dbReference type="ARBA" id="ARBA00022884"/>
    </source>
</evidence>
<dbReference type="GO" id="GO:0103016">
    <property type="term" value="F:tRNA-uridine 2-sulfurtransferase activity"/>
    <property type="evidence" value="ECO:0007669"/>
    <property type="project" value="UniProtKB-EC"/>
</dbReference>
<dbReference type="PANTHER" id="PTHR11933:SF5">
    <property type="entry name" value="MITOCHONDRIAL TRNA-SPECIFIC 2-THIOURIDYLASE 1"/>
    <property type="match status" value="1"/>
</dbReference>
<dbReference type="NCBIfam" id="TIGR00420">
    <property type="entry name" value="trmU"/>
    <property type="match status" value="1"/>
</dbReference>
<feature type="region of interest" description="Interaction with tRNA" evidence="9">
    <location>
        <begin position="290"/>
        <end position="291"/>
    </location>
</feature>
<evidence type="ECO:0000259" key="10">
    <source>
        <dbReference type="Pfam" id="PF20258"/>
    </source>
</evidence>
<evidence type="ECO:0000313" key="12">
    <source>
        <dbReference type="EMBL" id="QTA81552.1"/>
    </source>
</evidence>
<dbReference type="EC" id="2.8.1.13" evidence="9"/>
<keyword evidence="4 9" id="KW-0547">Nucleotide-binding</keyword>
<keyword evidence="1 9" id="KW-0820">tRNA-binding</keyword>
<dbReference type="InterPro" id="IPR023382">
    <property type="entry name" value="MnmA-like_central_sf"/>
</dbReference>
<evidence type="ECO:0000256" key="2">
    <source>
        <dbReference type="ARBA" id="ARBA00022679"/>
    </source>
</evidence>
<dbReference type="SUPFAM" id="SSF52402">
    <property type="entry name" value="Adenine nucleotide alpha hydrolases-like"/>
    <property type="match status" value="1"/>
</dbReference>
<protein>
    <recommendedName>
        <fullName evidence="9">tRNA-specific 2-thiouridylase MnmA</fullName>
        <ecNumber evidence="9">2.8.1.13</ecNumber>
    </recommendedName>
</protein>
<keyword evidence="13" id="KW-1185">Reference proteome</keyword>
<feature type="domain" description="tRNA-specific 2-thiouridylase MnmA-like C-terminal" evidence="10">
    <location>
        <begin position="266"/>
        <end position="339"/>
    </location>
</feature>
<evidence type="ECO:0000313" key="13">
    <source>
        <dbReference type="Proteomes" id="UP000663720"/>
    </source>
</evidence>
<feature type="site" description="Interaction with tRNA" evidence="9">
    <location>
        <position position="323"/>
    </location>
</feature>
<keyword evidence="9" id="KW-0963">Cytoplasm</keyword>
<feature type="binding site" evidence="9">
    <location>
        <begin position="7"/>
        <end position="14"/>
    </location>
    <ligand>
        <name>ATP</name>
        <dbReference type="ChEBI" id="CHEBI:30616"/>
    </ligand>
</feature>
<feature type="disulfide bond" description="Alternate" evidence="9">
    <location>
        <begin position="89"/>
        <end position="186"/>
    </location>
</feature>
<dbReference type="Gene3D" id="3.40.50.620">
    <property type="entry name" value="HUPs"/>
    <property type="match status" value="1"/>
</dbReference>
<comment type="similarity">
    <text evidence="9">Belongs to the MnmA/TRMU family.</text>
</comment>
<reference evidence="12" key="1">
    <citation type="journal article" date="2021" name="Microb. Physiol.">
        <title>Proteogenomic Insights into the Physiology of Marine, Sulfate-Reducing, Filamentous Desulfonema limicola and Desulfonema magnum.</title>
        <authorList>
            <person name="Schnaars V."/>
            <person name="Wohlbrand L."/>
            <person name="Scheve S."/>
            <person name="Hinrichs C."/>
            <person name="Reinhardt R."/>
            <person name="Rabus R."/>
        </authorList>
    </citation>
    <scope>NUCLEOTIDE SEQUENCE</scope>
    <source>
        <strain evidence="12">5ac10</strain>
    </source>
</reference>